<dbReference type="InterPro" id="IPR051782">
    <property type="entry name" value="ABC_Transporter_VariousFunc"/>
</dbReference>
<dbReference type="Proteomes" id="UP000244956">
    <property type="component" value="Unassembled WGS sequence"/>
</dbReference>
<dbReference type="SMART" id="SM00382">
    <property type="entry name" value="AAA"/>
    <property type="match status" value="1"/>
</dbReference>
<evidence type="ECO:0000256" key="2">
    <source>
        <dbReference type="ARBA" id="ARBA00022741"/>
    </source>
</evidence>
<sequence>MIQISNLNFGYRPTFQLFNNLSITQEPGSITGLLGVNGSGKSTLLKIIAGLIDAPQASIKVMNKAPFRRYPSFLEELFLVPEDFILPEITIRKYIKINAKFYPNFSQEKLEEIIFQFGINTRHKLTNFSHGQKKKFLIAFALSTNCKLLLFDEPTNGLDIPSKTIFRQVLASSVNENQLVLISTHQVKDVENLIDKILIINQGKIVFNQSLWDVSEKYAFTTSTKPEKENAIYQEPSAGGEKIIKPGNGAPSTVDIELLFNAVIHGIDLN</sequence>
<evidence type="ECO:0000313" key="6">
    <source>
        <dbReference type="Proteomes" id="UP000244956"/>
    </source>
</evidence>
<keyword evidence="2" id="KW-0547">Nucleotide-binding</keyword>
<evidence type="ECO:0000256" key="3">
    <source>
        <dbReference type="ARBA" id="ARBA00022840"/>
    </source>
</evidence>
<dbReference type="RefSeq" id="WP_109263474.1">
    <property type="nucleotide sequence ID" value="NZ_QEWP01000003.1"/>
</dbReference>
<dbReference type="Pfam" id="PF00005">
    <property type="entry name" value="ABC_tran"/>
    <property type="match status" value="1"/>
</dbReference>
<evidence type="ECO:0000313" key="5">
    <source>
        <dbReference type="EMBL" id="PWE00435.1"/>
    </source>
</evidence>
<dbReference type="InterPro" id="IPR027417">
    <property type="entry name" value="P-loop_NTPase"/>
</dbReference>
<accession>A0A2U2BBI7</accession>
<comment type="caution">
    <text evidence="5">The sequence shown here is derived from an EMBL/GenBank/DDBJ whole genome shotgun (WGS) entry which is preliminary data.</text>
</comment>
<dbReference type="OrthoDB" id="9808363at2"/>
<organism evidence="5 6">
    <name type="scientific">Marinilabilia rubra</name>
    <dbReference type="NCBI Taxonomy" id="2162893"/>
    <lineage>
        <taxon>Bacteria</taxon>
        <taxon>Pseudomonadati</taxon>
        <taxon>Bacteroidota</taxon>
        <taxon>Bacteroidia</taxon>
        <taxon>Marinilabiliales</taxon>
        <taxon>Marinilabiliaceae</taxon>
        <taxon>Marinilabilia</taxon>
    </lineage>
</organism>
<dbReference type="GO" id="GO:0016887">
    <property type="term" value="F:ATP hydrolysis activity"/>
    <property type="evidence" value="ECO:0007669"/>
    <property type="project" value="InterPro"/>
</dbReference>
<dbReference type="InterPro" id="IPR003593">
    <property type="entry name" value="AAA+_ATPase"/>
</dbReference>
<gene>
    <name evidence="5" type="ORF">DDZ16_05765</name>
</gene>
<dbReference type="PROSITE" id="PS50893">
    <property type="entry name" value="ABC_TRANSPORTER_2"/>
    <property type="match status" value="1"/>
</dbReference>
<proteinExistence type="predicted"/>
<keyword evidence="3 5" id="KW-0067">ATP-binding</keyword>
<dbReference type="EMBL" id="QEWP01000003">
    <property type="protein sequence ID" value="PWE00435.1"/>
    <property type="molecule type" value="Genomic_DNA"/>
</dbReference>
<dbReference type="InterPro" id="IPR003439">
    <property type="entry name" value="ABC_transporter-like_ATP-bd"/>
</dbReference>
<dbReference type="PANTHER" id="PTHR42939">
    <property type="entry name" value="ABC TRANSPORTER ATP-BINDING PROTEIN ALBC-RELATED"/>
    <property type="match status" value="1"/>
</dbReference>
<protein>
    <submittedName>
        <fullName evidence="5">ABC transporter ATP-binding protein</fullName>
    </submittedName>
</protein>
<dbReference type="Gene3D" id="3.40.50.300">
    <property type="entry name" value="P-loop containing nucleotide triphosphate hydrolases"/>
    <property type="match status" value="1"/>
</dbReference>
<feature type="domain" description="ABC transporter" evidence="4">
    <location>
        <begin position="2"/>
        <end position="227"/>
    </location>
</feature>
<keyword evidence="1" id="KW-0813">Transport</keyword>
<evidence type="ECO:0000259" key="4">
    <source>
        <dbReference type="PROSITE" id="PS50893"/>
    </source>
</evidence>
<dbReference type="AlphaFoldDB" id="A0A2U2BBI7"/>
<dbReference type="GO" id="GO:0005524">
    <property type="term" value="F:ATP binding"/>
    <property type="evidence" value="ECO:0007669"/>
    <property type="project" value="UniProtKB-KW"/>
</dbReference>
<dbReference type="SUPFAM" id="SSF52540">
    <property type="entry name" value="P-loop containing nucleoside triphosphate hydrolases"/>
    <property type="match status" value="1"/>
</dbReference>
<reference evidence="5 6" key="1">
    <citation type="submission" date="2018-05" db="EMBL/GenBank/DDBJ databases">
        <title>Marinilabilia rubrum sp. nov., isolated from saltern sediment.</title>
        <authorList>
            <person name="Zhang R."/>
        </authorList>
    </citation>
    <scope>NUCLEOTIDE SEQUENCE [LARGE SCALE GENOMIC DNA]</scope>
    <source>
        <strain evidence="5 6">WTE16</strain>
    </source>
</reference>
<keyword evidence="6" id="KW-1185">Reference proteome</keyword>
<dbReference type="PANTHER" id="PTHR42939:SF1">
    <property type="entry name" value="ABC TRANSPORTER ATP-BINDING PROTEIN ALBC-RELATED"/>
    <property type="match status" value="1"/>
</dbReference>
<name>A0A2U2BBI7_9BACT</name>
<evidence type="ECO:0000256" key="1">
    <source>
        <dbReference type="ARBA" id="ARBA00022448"/>
    </source>
</evidence>
<dbReference type="CDD" id="cd03230">
    <property type="entry name" value="ABC_DR_subfamily_A"/>
    <property type="match status" value="1"/>
</dbReference>